<feature type="compositionally biased region" description="Basic and acidic residues" evidence="13">
    <location>
        <begin position="397"/>
        <end position="412"/>
    </location>
</feature>
<accession>A0A9P4MNW3</accession>
<feature type="compositionally biased region" description="Basic and acidic residues" evidence="13">
    <location>
        <begin position="313"/>
        <end position="324"/>
    </location>
</feature>
<comment type="subcellular location">
    <subcellularLocation>
        <location evidence="1">Cytoplasm</location>
    </subcellularLocation>
</comment>
<feature type="compositionally biased region" description="Basic and acidic residues" evidence="13">
    <location>
        <begin position="269"/>
        <end position="293"/>
    </location>
</feature>
<dbReference type="InterPro" id="IPR027417">
    <property type="entry name" value="P-loop_NTPase"/>
</dbReference>
<feature type="compositionally biased region" description="Low complexity" evidence="13">
    <location>
        <begin position="195"/>
        <end position="205"/>
    </location>
</feature>
<keyword evidence="6" id="KW-0396">Initiation factor</keyword>
<dbReference type="Pfam" id="PF00009">
    <property type="entry name" value="GTP_EFTU"/>
    <property type="match status" value="1"/>
</dbReference>
<evidence type="ECO:0000256" key="2">
    <source>
        <dbReference type="ARBA" id="ARBA00007733"/>
    </source>
</evidence>
<gene>
    <name evidence="15" type="ORF">K461DRAFT_277215</name>
</gene>
<feature type="compositionally biased region" description="Low complexity" evidence="13">
    <location>
        <begin position="367"/>
        <end position="380"/>
    </location>
</feature>
<dbReference type="InterPro" id="IPR036925">
    <property type="entry name" value="TIF_IF2_dom3_sf"/>
</dbReference>
<keyword evidence="5" id="KW-0963">Cytoplasm</keyword>
<dbReference type="InterPro" id="IPR000795">
    <property type="entry name" value="T_Tr_GTP-bd_dom"/>
</dbReference>
<dbReference type="Pfam" id="PF11987">
    <property type="entry name" value="IF-2"/>
    <property type="match status" value="1"/>
</dbReference>
<dbReference type="SUPFAM" id="SSF52156">
    <property type="entry name" value="Initiation factor IF2/eIF5b, domain 3"/>
    <property type="match status" value="1"/>
</dbReference>
<dbReference type="SUPFAM" id="SSF50447">
    <property type="entry name" value="Translation proteins"/>
    <property type="match status" value="1"/>
</dbReference>
<feature type="compositionally biased region" description="Acidic residues" evidence="13">
    <location>
        <begin position="462"/>
        <end position="478"/>
    </location>
</feature>
<dbReference type="GO" id="GO:0046872">
    <property type="term" value="F:metal ion binding"/>
    <property type="evidence" value="ECO:0007669"/>
    <property type="project" value="UniProtKB-KW"/>
</dbReference>
<evidence type="ECO:0000256" key="11">
    <source>
        <dbReference type="ARBA" id="ARBA00023134"/>
    </source>
</evidence>
<reference evidence="15" key="1">
    <citation type="journal article" date="2020" name="Stud. Mycol.">
        <title>101 Dothideomycetes genomes: a test case for predicting lifestyles and emergence of pathogens.</title>
        <authorList>
            <person name="Haridas S."/>
            <person name="Albert R."/>
            <person name="Binder M."/>
            <person name="Bloem J."/>
            <person name="Labutti K."/>
            <person name="Salamov A."/>
            <person name="Andreopoulos B."/>
            <person name="Baker S."/>
            <person name="Barry K."/>
            <person name="Bills G."/>
            <person name="Bluhm B."/>
            <person name="Cannon C."/>
            <person name="Castanera R."/>
            <person name="Culley D."/>
            <person name="Daum C."/>
            <person name="Ezra D."/>
            <person name="Gonzalez J."/>
            <person name="Henrissat B."/>
            <person name="Kuo A."/>
            <person name="Liang C."/>
            <person name="Lipzen A."/>
            <person name="Lutzoni F."/>
            <person name="Magnuson J."/>
            <person name="Mondo S."/>
            <person name="Nolan M."/>
            <person name="Ohm R."/>
            <person name="Pangilinan J."/>
            <person name="Park H.-J."/>
            <person name="Ramirez L."/>
            <person name="Alfaro M."/>
            <person name="Sun H."/>
            <person name="Tritt A."/>
            <person name="Yoshinaga Y."/>
            <person name="Zwiers L.-H."/>
            <person name="Turgeon B."/>
            <person name="Goodwin S."/>
            <person name="Spatafora J."/>
            <person name="Crous P."/>
            <person name="Grigoriev I."/>
        </authorList>
    </citation>
    <scope>NUCLEOTIDE SEQUENCE</scope>
    <source>
        <strain evidence="15">CBS 260.36</strain>
    </source>
</reference>
<evidence type="ECO:0000256" key="10">
    <source>
        <dbReference type="ARBA" id="ARBA00022917"/>
    </source>
</evidence>
<dbReference type="GO" id="GO:0005739">
    <property type="term" value="C:mitochondrion"/>
    <property type="evidence" value="ECO:0007669"/>
    <property type="project" value="TreeGrafter"/>
</dbReference>
<dbReference type="GO" id="GO:0003924">
    <property type="term" value="F:GTPase activity"/>
    <property type="evidence" value="ECO:0007669"/>
    <property type="project" value="InterPro"/>
</dbReference>
<dbReference type="OrthoDB" id="4928at2759"/>
<dbReference type="Gene3D" id="3.40.50.300">
    <property type="entry name" value="P-loop containing nucleotide triphosphate hydrolases"/>
    <property type="match status" value="1"/>
</dbReference>
<feature type="compositionally biased region" description="Basic and acidic residues" evidence="13">
    <location>
        <begin position="149"/>
        <end position="168"/>
    </location>
</feature>
<keyword evidence="8" id="KW-0547">Nucleotide-binding</keyword>
<keyword evidence="10" id="KW-0648">Protein biosynthesis</keyword>
<dbReference type="CDD" id="cd01887">
    <property type="entry name" value="IF2_eIF5B"/>
    <property type="match status" value="1"/>
</dbReference>
<dbReference type="PRINTS" id="PR00315">
    <property type="entry name" value="ELONGATNFCT"/>
</dbReference>
<dbReference type="PANTHER" id="PTHR43381">
    <property type="entry name" value="TRANSLATION INITIATION FACTOR IF-2-RELATED"/>
    <property type="match status" value="1"/>
</dbReference>
<dbReference type="CDD" id="cd03703">
    <property type="entry name" value="aeIF5B_II"/>
    <property type="match status" value="1"/>
</dbReference>
<evidence type="ECO:0000256" key="9">
    <source>
        <dbReference type="ARBA" id="ARBA00022801"/>
    </source>
</evidence>
<feature type="region of interest" description="Disordered" evidence="13">
    <location>
        <begin position="1"/>
        <end position="483"/>
    </location>
</feature>
<dbReference type="SUPFAM" id="SSF52540">
    <property type="entry name" value="P-loop containing nucleoside triphosphate hydrolases"/>
    <property type="match status" value="1"/>
</dbReference>
<evidence type="ECO:0000256" key="7">
    <source>
        <dbReference type="ARBA" id="ARBA00022723"/>
    </source>
</evidence>
<feature type="compositionally biased region" description="Basic and acidic residues" evidence="13">
    <location>
        <begin position="350"/>
        <end position="366"/>
    </location>
</feature>
<dbReference type="PANTHER" id="PTHR43381:SF4">
    <property type="entry name" value="EUKARYOTIC TRANSLATION INITIATION FACTOR 5B"/>
    <property type="match status" value="1"/>
</dbReference>
<protein>
    <recommendedName>
        <fullName evidence="4">Eukaryotic translation initiation factor 5B</fullName>
        <ecNumber evidence="3">3.6.5.3</ecNumber>
    </recommendedName>
    <alternativeName>
        <fullName evidence="12">Translation initiation factor IF-2</fullName>
    </alternativeName>
</protein>
<evidence type="ECO:0000256" key="3">
    <source>
        <dbReference type="ARBA" id="ARBA00011986"/>
    </source>
</evidence>
<dbReference type="NCBIfam" id="TIGR00231">
    <property type="entry name" value="small_GTP"/>
    <property type="match status" value="1"/>
</dbReference>
<proteinExistence type="inferred from homology"/>
<name>A0A9P4MNW3_9PEZI</name>
<keyword evidence="16" id="KW-1185">Reference proteome</keyword>
<evidence type="ECO:0000256" key="6">
    <source>
        <dbReference type="ARBA" id="ARBA00022540"/>
    </source>
</evidence>
<feature type="domain" description="Tr-type G" evidence="14">
    <location>
        <begin position="507"/>
        <end position="725"/>
    </location>
</feature>
<dbReference type="EC" id="3.6.5.3" evidence="3"/>
<dbReference type="Gene3D" id="3.40.50.10050">
    <property type="entry name" value="Translation initiation factor IF- 2, domain 3"/>
    <property type="match status" value="1"/>
</dbReference>
<dbReference type="GO" id="GO:0003743">
    <property type="term" value="F:translation initiation factor activity"/>
    <property type="evidence" value="ECO:0007669"/>
    <property type="project" value="UniProtKB-KW"/>
</dbReference>
<dbReference type="FunFam" id="3.40.50.300:FF:000112">
    <property type="entry name" value="Eukaryotic translation initiation factor 5B"/>
    <property type="match status" value="1"/>
</dbReference>
<sequence>MPPKKKGNKKQQDDWEADLGESIDPIAQATEDAKVEEAQADADQEEESGGGGGLMAALRKRQGKKGKKGKATQDFVEGEDPTADGTASPAPEPVDLDNKAPVEADMDEDVFGQPMKKGKGAKGKQDAKKADEDEDEEEEETGGRVKTKKEKEKEKKEREKQRKKEQAAAKKKTGGPQAKTEEPQAAPEAVKEDVPGAVEVPAAAGGKKKKLNPALAAIQKQQEERRQREEAAAKAAAEEKARLDAERKKEEEEEKRLAEQKAAKKAKEKAKIDALKKEGKYMTKAQKEADARSKLRLQQMIDSGATIAGLGDDETKDKKPSERDRRKKNPKKAAEEARKAQEAADAAAEEEARKKLEELKIQEEQAKAAAELAASAAANAEAKKVEDDDELGDWEAEAEKAEAELADVKDSWDALSDEEKDGPVQSVANGKPVQAGAAGKKAEIVPANKAQANGAGTRADSDSDSDSDSEEESSDEEDARLTKKHLAAERRKKQMEEARAKASKDNLRSPICCILGHVDTGKTKLLDKIRQTNVQEGEAGGITQQIGATYFPVDALQKKTAVVNADGKFEFKVPGLLVIDTPGHESFTNLRSRGSSLCNIAILVVDIMHGLEPQTLESMRLLRDRKTPFIVALNKIDRLYGWKKIDNNGFRESLAFQNKGVQSEFKDRLEKTKLAFAEQGFNSELYYDNKSMARNVSLVPTSAHTGEGIPDMLKLLVQLTQERMTGQLMYLTEVECTVLEVKVIEGLGTTIDVVLSNGILREGDRIVLCGLDGPIITDIRALLTPAEMKELRVKSQYVHNKEVKAALGVKIAANGLENAIAGSRLLVVGPEDDEDDLADDVMGDLENLLSRISKTGRGVTVQASTLGSLEALLEFLKQMKIPVSNISIGPVHKRDVITASTMLEKAPQYAVMLCFDVKVDKEAQQHADEVGVKIFTADIIYHLFDAFTAHMDAIAAKQREESKDLAVFPCVLQPISVFNKKDPIVVGVDVIEGSLRVGTPIAVVQHNSVTNVKTVLNLGRV</sequence>
<dbReference type="Proteomes" id="UP000799439">
    <property type="component" value="Unassembled WGS sequence"/>
</dbReference>
<evidence type="ECO:0000259" key="14">
    <source>
        <dbReference type="PROSITE" id="PS51722"/>
    </source>
</evidence>
<evidence type="ECO:0000256" key="13">
    <source>
        <dbReference type="SAM" id="MobiDB-lite"/>
    </source>
</evidence>
<evidence type="ECO:0000256" key="4">
    <source>
        <dbReference type="ARBA" id="ARBA00013824"/>
    </source>
</evidence>
<feature type="compositionally biased region" description="Acidic residues" evidence="13">
    <location>
        <begin position="387"/>
        <end position="396"/>
    </location>
</feature>
<keyword evidence="7" id="KW-0479">Metal-binding</keyword>
<dbReference type="Gene3D" id="2.40.30.10">
    <property type="entry name" value="Translation factors"/>
    <property type="match status" value="2"/>
</dbReference>
<evidence type="ECO:0000313" key="16">
    <source>
        <dbReference type="Proteomes" id="UP000799439"/>
    </source>
</evidence>
<comment type="caution">
    <text evidence="15">The sequence shown here is derived from an EMBL/GenBank/DDBJ whole genome shotgun (WGS) entry which is preliminary data.</text>
</comment>
<keyword evidence="9 15" id="KW-0378">Hydrolase</keyword>
<dbReference type="PROSITE" id="PS51722">
    <property type="entry name" value="G_TR_2"/>
    <property type="match status" value="1"/>
</dbReference>
<dbReference type="InterPro" id="IPR009000">
    <property type="entry name" value="Transl_B-barrel_sf"/>
</dbReference>
<feature type="compositionally biased region" description="Acidic residues" evidence="13">
    <location>
        <begin position="38"/>
        <end position="48"/>
    </location>
</feature>
<comment type="similarity">
    <text evidence="2">Belongs to the TRAFAC class translation factor GTPase superfamily. Classic translation factor GTPase family. IF-2 subfamily.</text>
</comment>
<dbReference type="InterPro" id="IPR023115">
    <property type="entry name" value="TIF_IF2_dom3"/>
</dbReference>
<evidence type="ECO:0000313" key="15">
    <source>
        <dbReference type="EMBL" id="KAF2154121.1"/>
    </source>
</evidence>
<dbReference type="NCBIfam" id="NF003078">
    <property type="entry name" value="PRK04004.1"/>
    <property type="match status" value="1"/>
</dbReference>
<dbReference type="FunFam" id="2.40.30.10:FF:000013">
    <property type="entry name" value="eukaryotic translation initiation factor 5B"/>
    <property type="match status" value="1"/>
</dbReference>
<dbReference type="FunFam" id="3.40.50.10050:FF:000002">
    <property type="entry name" value="Eukaryotic translation initiation factor 5B"/>
    <property type="match status" value="1"/>
</dbReference>
<evidence type="ECO:0000256" key="8">
    <source>
        <dbReference type="ARBA" id="ARBA00022741"/>
    </source>
</evidence>
<evidence type="ECO:0000256" key="12">
    <source>
        <dbReference type="ARBA" id="ARBA00032478"/>
    </source>
</evidence>
<organism evidence="15 16">
    <name type="scientific">Myriangium duriaei CBS 260.36</name>
    <dbReference type="NCBI Taxonomy" id="1168546"/>
    <lineage>
        <taxon>Eukaryota</taxon>
        <taxon>Fungi</taxon>
        <taxon>Dikarya</taxon>
        <taxon>Ascomycota</taxon>
        <taxon>Pezizomycotina</taxon>
        <taxon>Dothideomycetes</taxon>
        <taxon>Dothideomycetidae</taxon>
        <taxon>Myriangiales</taxon>
        <taxon>Myriangiaceae</taxon>
        <taxon>Myriangium</taxon>
    </lineage>
</organism>
<dbReference type="GO" id="GO:0005525">
    <property type="term" value="F:GTP binding"/>
    <property type="evidence" value="ECO:0007669"/>
    <property type="project" value="UniProtKB-KW"/>
</dbReference>
<feature type="compositionally biased region" description="Basic residues" evidence="13">
    <location>
        <begin position="58"/>
        <end position="70"/>
    </location>
</feature>
<dbReference type="InterPro" id="IPR005225">
    <property type="entry name" value="Small_GTP-bd"/>
</dbReference>
<evidence type="ECO:0000256" key="5">
    <source>
        <dbReference type="ARBA" id="ARBA00022490"/>
    </source>
</evidence>
<feature type="compositionally biased region" description="Basic and acidic residues" evidence="13">
    <location>
        <begin position="221"/>
        <end position="262"/>
    </location>
</feature>
<dbReference type="AlphaFoldDB" id="A0A9P4MNW3"/>
<keyword evidence="11" id="KW-0342">GTP-binding</keyword>
<dbReference type="EMBL" id="ML996084">
    <property type="protein sequence ID" value="KAF2154121.1"/>
    <property type="molecule type" value="Genomic_DNA"/>
</dbReference>
<feature type="compositionally biased region" description="Basic and acidic residues" evidence="13">
    <location>
        <begin position="332"/>
        <end position="342"/>
    </location>
</feature>
<dbReference type="InterPro" id="IPR015760">
    <property type="entry name" value="TIF_IF2"/>
</dbReference>
<evidence type="ECO:0000256" key="1">
    <source>
        <dbReference type="ARBA" id="ARBA00004496"/>
    </source>
</evidence>